<dbReference type="InterPro" id="IPR036259">
    <property type="entry name" value="MFS_trans_sf"/>
</dbReference>
<feature type="transmembrane region" description="Helical" evidence="1">
    <location>
        <begin position="63"/>
        <end position="81"/>
    </location>
</feature>
<keyword evidence="3" id="KW-1185">Reference proteome</keyword>
<organism evidence="2 3">
    <name type="scientific">Brachionus calyciflorus</name>
    <dbReference type="NCBI Taxonomy" id="104777"/>
    <lineage>
        <taxon>Eukaryota</taxon>
        <taxon>Metazoa</taxon>
        <taxon>Spiralia</taxon>
        <taxon>Gnathifera</taxon>
        <taxon>Rotifera</taxon>
        <taxon>Eurotatoria</taxon>
        <taxon>Monogononta</taxon>
        <taxon>Pseudotrocha</taxon>
        <taxon>Ploima</taxon>
        <taxon>Brachionidae</taxon>
        <taxon>Brachionus</taxon>
    </lineage>
</organism>
<dbReference type="OrthoDB" id="410267at2759"/>
<name>A0A814QX09_9BILA</name>
<dbReference type="AlphaFoldDB" id="A0A814QX09"/>
<keyword evidence="1" id="KW-0472">Membrane</keyword>
<gene>
    <name evidence="2" type="ORF">OXX778_LOCUS22242</name>
</gene>
<dbReference type="Proteomes" id="UP000663879">
    <property type="component" value="Unassembled WGS sequence"/>
</dbReference>
<evidence type="ECO:0000313" key="2">
    <source>
        <dbReference type="EMBL" id="CAF1125637.1"/>
    </source>
</evidence>
<proteinExistence type="predicted"/>
<protein>
    <recommendedName>
        <fullName evidence="4">MFS transporter</fullName>
    </recommendedName>
</protein>
<keyword evidence="1" id="KW-1133">Transmembrane helix</keyword>
<evidence type="ECO:0008006" key="4">
    <source>
        <dbReference type="Google" id="ProtNLM"/>
    </source>
</evidence>
<reference evidence="2" key="1">
    <citation type="submission" date="2021-02" db="EMBL/GenBank/DDBJ databases">
        <authorList>
            <person name="Nowell W R."/>
        </authorList>
    </citation>
    <scope>NUCLEOTIDE SEQUENCE</scope>
    <source>
        <strain evidence="2">Ploen Becks lab</strain>
    </source>
</reference>
<evidence type="ECO:0000313" key="3">
    <source>
        <dbReference type="Proteomes" id="UP000663879"/>
    </source>
</evidence>
<keyword evidence="1" id="KW-0812">Transmembrane</keyword>
<comment type="caution">
    <text evidence="2">The sequence shown here is derived from an EMBL/GenBank/DDBJ whole genome shotgun (WGS) entry which is preliminary data.</text>
</comment>
<sequence>MIHKLIPYEYKKWSTLLGGVLIHLALGSFYTFGNMSPYITSYLREYDEIDVRFSKSVWISTSYSLFMAAGALLSGLLNSVFKINVKFTIFFGCLMMSSGVG</sequence>
<dbReference type="SUPFAM" id="SSF103473">
    <property type="entry name" value="MFS general substrate transporter"/>
    <property type="match status" value="1"/>
</dbReference>
<evidence type="ECO:0000256" key="1">
    <source>
        <dbReference type="SAM" id="Phobius"/>
    </source>
</evidence>
<dbReference type="EMBL" id="CAJNOC010009168">
    <property type="protein sequence ID" value="CAF1125637.1"/>
    <property type="molecule type" value="Genomic_DNA"/>
</dbReference>
<feature type="non-terminal residue" evidence="2">
    <location>
        <position position="101"/>
    </location>
</feature>
<accession>A0A814QX09</accession>
<feature type="transmembrane region" description="Helical" evidence="1">
    <location>
        <begin position="12"/>
        <end position="32"/>
    </location>
</feature>